<comment type="caution">
    <text evidence="2">The sequence shown here is derived from an EMBL/GenBank/DDBJ whole genome shotgun (WGS) entry which is preliminary data.</text>
</comment>
<accession>A0A4U6D7K0</accession>
<sequence length="157" mass="16936">MQTDGKSPGVKVKLLSESGKTKTYAVIFSTGDEVVSALTEFAQKYDVKSTHYTAIGDATSAKIGWYDKDRKMFKVIPLPDPSEVSSLIGDIAVFNGKSVAHTHVNISTENGLSHGGHLIELFVGPTLELFVTVEPTPLFKKLNPEFNAGTIDPAPDK</sequence>
<protein>
    <submittedName>
        <fullName evidence="2">DNA-binding protein</fullName>
    </submittedName>
</protein>
<proteinExistence type="predicted"/>
<keyword evidence="3" id="KW-1185">Reference proteome</keyword>
<evidence type="ECO:0000259" key="1">
    <source>
        <dbReference type="PROSITE" id="PS51742"/>
    </source>
</evidence>
<evidence type="ECO:0000313" key="3">
    <source>
        <dbReference type="Proteomes" id="UP000304900"/>
    </source>
</evidence>
<dbReference type="AlphaFoldDB" id="A0A4U6D7K0"/>
<dbReference type="EMBL" id="SZVO01000004">
    <property type="protein sequence ID" value="TKT92495.1"/>
    <property type="molecule type" value="Genomic_DNA"/>
</dbReference>
<dbReference type="Proteomes" id="UP000304900">
    <property type="component" value="Unassembled WGS sequence"/>
</dbReference>
<dbReference type="CDD" id="cd11378">
    <property type="entry name" value="DUF296"/>
    <property type="match status" value="1"/>
</dbReference>
<feature type="domain" description="PPC" evidence="1">
    <location>
        <begin position="16"/>
        <end position="154"/>
    </location>
</feature>
<dbReference type="Pfam" id="PF03479">
    <property type="entry name" value="PCC"/>
    <property type="match status" value="1"/>
</dbReference>
<dbReference type="OrthoDB" id="9798999at2"/>
<reference evidence="2 3" key="1">
    <citation type="submission" date="2019-05" db="EMBL/GenBank/DDBJ databases">
        <title>Dyadobacter AR-3-8 sp. nov., isolated from arctic soil.</title>
        <authorList>
            <person name="Chaudhary D.K."/>
        </authorList>
    </citation>
    <scope>NUCLEOTIDE SEQUENCE [LARGE SCALE GENOMIC DNA]</scope>
    <source>
        <strain evidence="2 3">AR-3-8</strain>
    </source>
</reference>
<dbReference type="SUPFAM" id="SSF117856">
    <property type="entry name" value="AF0104/ALDC/Ptd012-like"/>
    <property type="match status" value="1"/>
</dbReference>
<dbReference type="PROSITE" id="PS51742">
    <property type="entry name" value="PPC"/>
    <property type="match status" value="1"/>
</dbReference>
<dbReference type="InterPro" id="IPR005175">
    <property type="entry name" value="PPC_dom"/>
</dbReference>
<keyword evidence="2" id="KW-0238">DNA-binding</keyword>
<dbReference type="PANTHER" id="PTHR34988">
    <property type="entry name" value="PROTEIN, PUTATIVE-RELATED"/>
    <property type="match status" value="1"/>
</dbReference>
<organism evidence="2 3">
    <name type="scientific">Dyadobacter frigoris</name>
    <dbReference type="NCBI Taxonomy" id="2576211"/>
    <lineage>
        <taxon>Bacteria</taxon>
        <taxon>Pseudomonadati</taxon>
        <taxon>Bacteroidota</taxon>
        <taxon>Cytophagia</taxon>
        <taxon>Cytophagales</taxon>
        <taxon>Spirosomataceae</taxon>
        <taxon>Dyadobacter</taxon>
    </lineage>
</organism>
<dbReference type="Gene3D" id="3.30.1330.80">
    <property type="entry name" value="Hypothetical protein, similar to alpha- acetolactate decarboxylase, domain 2"/>
    <property type="match status" value="1"/>
</dbReference>
<dbReference type="PANTHER" id="PTHR34988:SF1">
    <property type="entry name" value="DNA-BINDING PROTEIN"/>
    <property type="match status" value="1"/>
</dbReference>
<name>A0A4U6D7K0_9BACT</name>
<evidence type="ECO:0000313" key="2">
    <source>
        <dbReference type="EMBL" id="TKT92495.1"/>
    </source>
</evidence>
<gene>
    <name evidence="2" type="ORF">FDK13_11080</name>
</gene>
<dbReference type="GO" id="GO:0003677">
    <property type="term" value="F:DNA binding"/>
    <property type="evidence" value="ECO:0007669"/>
    <property type="project" value="UniProtKB-KW"/>
</dbReference>